<feature type="non-terminal residue" evidence="2">
    <location>
        <position position="1"/>
    </location>
</feature>
<proteinExistence type="predicted"/>
<feature type="region of interest" description="Disordered" evidence="1">
    <location>
        <begin position="26"/>
        <end position="57"/>
    </location>
</feature>
<comment type="caution">
    <text evidence="2">The sequence shown here is derived from an EMBL/GenBank/DDBJ whole genome shotgun (WGS) entry which is preliminary data.</text>
</comment>
<dbReference type="InterPro" id="IPR035903">
    <property type="entry name" value="HesB-like_dom_sf"/>
</dbReference>
<dbReference type="Gene3D" id="2.60.300.12">
    <property type="entry name" value="HesB-like domain"/>
    <property type="match status" value="1"/>
</dbReference>
<dbReference type="EMBL" id="BARW01006534">
    <property type="protein sequence ID" value="GAI77233.1"/>
    <property type="molecule type" value="Genomic_DNA"/>
</dbReference>
<sequence>AERKKRIAAEAAREQWARMEAEAEAKRAKLGKKAKKAEKEAVEAEEEAPPARPGDTKVAGVLTVTAMAAQHLREAIRGKTADPEAGFRLTRSPDNPNQLKMTLDRAKPEDQVVESEGVRILIISPELLPTLEGMVIDYQETPQGGGFSITRRPSGK</sequence>
<protein>
    <submittedName>
        <fullName evidence="2">Uncharacterized protein</fullName>
    </submittedName>
</protein>
<accession>X1R9K1</accession>
<dbReference type="AlphaFoldDB" id="X1R9K1"/>
<organism evidence="2">
    <name type="scientific">marine sediment metagenome</name>
    <dbReference type="NCBI Taxonomy" id="412755"/>
    <lineage>
        <taxon>unclassified sequences</taxon>
        <taxon>metagenomes</taxon>
        <taxon>ecological metagenomes</taxon>
    </lineage>
</organism>
<dbReference type="SUPFAM" id="SSF89360">
    <property type="entry name" value="HesB-like domain"/>
    <property type="match status" value="1"/>
</dbReference>
<reference evidence="2" key="1">
    <citation type="journal article" date="2014" name="Front. Microbiol.">
        <title>High frequency of phylogenetically diverse reductive dehalogenase-homologous genes in deep subseafloor sedimentary metagenomes.</title>
        <authorList>
            <person name="Kawai M."/>
            <person name="Futagami T."/>
            <person name="Toyoda A."/>
            <person name="Takaki Y."/>
            <person name="Nishi S."/>
            <person name="Hori S."/>
            <person name="Arai W."/>
            <person name="Tsubouchi T."/>
            <person name="Morono Y."/>
            <person name="Uchiyama I."/>
            <person name="Ito T."/>
            <person name="Fujiyama A."/>
            <person name="Inagaki F."/>
            <person name="Takami H."/>
        </authorList>
    </citation>
    <scope>NUCLEOTIDE SEQUENCE</scope>
    <source>
        <strain evidence="2">Expedition CK06-06</strain>
    </source>
</reference>
<name>X1R9K1_9ZZZZ</name>
<gene>
    <name evidence="2" type="ORF">S12H4_13726</name>
</gene>
<feature type="region of interest" description="Disordered" evidence="1">
    <location>
        <begin position="76"/>
        <end position="100"/>
    </location>
</feature>
<evidence type="ECO:0000256" key="1">
    <source>
        <dbReference type="SAM" id="MobiDB-lite"/>
    </source>
</evidence>
<evidence type="ECO:0000313" key="2">
    <source>
        <dbReference type="EMBL" id="GAI77233.1"/>
    </source>
</evidence>